<sequence length="214" mass="23551">MVTLVTGGSGSGKSAFAEQEIVRLGKRRRIYIATMKPWDEECRRRIERHRLMRADKQFETVECYRGLERLKLPAAGKDGELTGAAEYAVLLECLSNLVSNELFGTGEDDCPDSLSAEYGSAVADSVVDGILSLKRKVSDLVIVTNEVFSAGDYRKQPVCIKWDENGENPDTGDLCGWDESTALYLKVLGEINCRLGMLADRVIEVSAGIPVVIK</sequence>
<feature type="binding site" evidence="19">
    <location>
        <position position="92"/>
    </location>
    <ligand>
        <name>GTP</name>
        <dbReference type="ChEBI" id="CHEBI:37565"/>
    </ligand>
</feature>
<comment type="catalytic activity">
    <reaction evidence="3">
        <text>adenosylcob(III)inamide + GTP = adenosylcob(III)inamide phosphate + GDP + H(+)</text>
        <dbReference type="Rhea" id="RHEA:15765"/>
        <dbReference type="ChEBI" id="CHEBI:2480"/>
        <dbReference type="ChEBI" id="CHEBI:15378"/>
        <dbReference type="ChEBI" id="CHEBI:37565"/>
        <dbReference type="ChEBI" id="CHEBI:58189"/>
        <dbReference type="ChEBI" id="CHEBI:58502"/>
        <dbReference type="EC" id="2.7.1.156"/>
    </reaction>
</comment>
<proteinExistence type="inferred from homology"/>
<feature type="active site" description="GMP-histidine intermediate" evidence="18">
    <location>
        <position position="49"/>
    </location>
</feature>
<feature type="binding site" evidence="19">
    <location>
        <begin position="7"/>
        <end position="14"/>
    </location>
    <ligand>
        <name>GTP</name>
        <dbReference type="ChEBI" id="CHEBI:37565"/>
    </ligand>
</feature>
<dbReference type="GO" id="GO:0008820">
    <property type="term" value="F:cobinamide phosphate guanylyltransferase activity"/>
    <property type="evidence" value="ECO:0007669"/>
    <property type="project" value="UniProtKB-EC"/>
</dbReference>
<dbReference type="Pfam" id="PF02283">
    <property type="entry name" value="CobU"/>
    <property type="match status" value="1"/>
</dbReference>
<evidence type="ECO:0000256" key="13">
    <source>
        <dbReference type="ARBA" id="ARBA00022777"/>
    </source>
</evidence>
<organism evidence="20 21">
    <name type="scientific">Hungatella hathewayi</name>
    <dbReference type="NCBI Taxonomy" id="154046"/>
    <lineage>
        <taxon>Bacteria</taxon>
        <taxon>Bacillati</taxon>
        <taxon>Bacillota</taxon>
        <taxon>Clostridia</taxon>
        <taxon>Lachnospirales</taxon>
        <taxon>Lachnospiraceae</taxon>
        <taxon>Hungatella</taxon>
    </lineage>
</organism>
<dbReference type="RefSeq" id="WP_055657116.1">
    <property type="nucleotide sequence ID" value="NZ_CABIXC010000009.1"/>
</dbReference>
<evidence type="ECO:0000256" key="3">
    <source>
        <dbReference type="ARBA" id="ARBA00001522"/>
    </source>
</evidence>
<keyword evidence="11 20" id="KW-0808">Transferase</keyword>
<evidence type="ECO:0000256" key="10">
    <source>
        <dbReference type="ARBA" id="ARBA00022573"/>
    </source>
</evidence>
<dbReference type="Gene3D" id="3.40.50.300">
    <property type="entry name" value="P-loop containing nucleotide triphosphate hydrolases"/>
    <property type="match status" value="1"/>
</dbReference>
<name>A0A174GX55_9FIRM</name>
<evidence type="ECO:0000256" key="9">
    <source>
        <dbReference type="ARBA" id="ARBA00012523"/>
    </source>
</evidence>
<dbReference type="UniPathway" id="UPA00148">
    <property type="reaction ID" value="UER00236"/>
</dbReference>
<comment type="function">
    <text evidence="4">Catalyzes ATP-dependent phosphorylation of adenosylcobinamide and addition of GMP to adenosylcobinamide phosphate.</text>
</comment>
<evidence type="ECO:0000256" key="14">
    <source>
        <dbReference type="ARBA" id="ARBA00022840"/>
    </source>
</evidence>
<dbReference type="Proteomes" id="UP000095651">
    <property type="component" value="Unassembled WGS sequence"/>
</dbReference>
<keyword evidence="12 19" id="KW-0547">Nucleotide-binding</keyword>
<dbReference type="PANTHER" id="PTHR34848">
    <property type="match status" value="1"/>
</dbReference>
<dbReference type="PANTHER" id="PTHR34848:SF1">
    <property type="entry name" value="BIFUNCTIONAL ADENOSYLCOBALAMIN BIOSYNTHESIS PROTEIN COBU"/>
    <property type="match status" value="1"/>
</dbReference>
<dbReference type="InterPro" id="IPR003203">
    <property type="entry name" value="CobU/CobP"/>
</dbReference>
<feature type="binding site" evidence="19">
    <location>
        <begin position="50"/>
        <end position="53"/>
    </location>
    <ligand>
        <name>GTP</name>
        <dbReference type="ChEBI" id="CHEBI:37565"/>
    </ligand>
</feature>
<gene>
    <name evidence="20" type="primary">cobU</name>
    <name evidence="20" type="ORF">ERS852407_03513</name>
</gene>
<evidence type="ECO:0000256" key="18">
    <source>
        <dbReference type="PIRSR" id="PIRSR006135-1"/>
    </source>
</evidence>
<comment type="pathway">
    <text evidence="6">Cofactor biosynthesis; adenosylcobalamin biosynthesis; adenosylcobalamin from cob(II)yrinate a,c-diamide: step 5/7.</text>
</comment>
<evidence type="ECO:0000256" key="17">
    <source>
        <dbReference type="ARBA" id="ARBA00030571"/>
    </source>
</evidence>
<keyword evidence="13" id="KW-0418">Kinase</keyword>
<evidence type="ECO:0000256" key="12">
    <source>
        <dbReference type="ARBA" id="ARBA00022741"/>
    </source>
</evidence>
<dbReference type="GO" id="GO:0005524">
    <property type="term" value="F:ATP binding"/>
    <property type="evidence" value="ECO:0007669"/>
    <property type="project" value="UniProtKB-KW"/>
</dbReference>
<evidence type="ECO:0000256" key="1">
    <source>
        <dbReference type="ARBA" id="ARBA00000312"/>
    </source>
</evidence>
<dbReference type="InterPro" id="IPR027417">
    <property type="entry name" value="P-loop_NTPase"/>
</dbReference>
<evidence type="ECO:0000256" key="6">
    <source>
        <dbReference type="ARBA" id="ARBA00005159"/>
    </source>
</evidence>
<accession>A0A174GX55</accession>
<dbReference type="GO" id="GO:0043752">
    <property type="term" value="F:adenosylcobinamide kinase activity"/>
    <property type="evidence" value="ECO:0007669"/>
    <property type="project" value="UniProtKB-EC"/>
</dbReference>
<evidence type="ECO:0000256" key="19">
    <source>
        <dbReference type="PIRSR" id="PIRSR006135-2"/>
    </source>
</evidence>
<evidence type="ECO:0000256" key="15">
    <source>
        <dbReference type="ARBA" id="ARBA00023134"/>
    </source>
</evidence>
<feature type="binding site" evidence="19">
    <location>
        <position position="62"/>
    </location>
    <ligand>
        <name>GTP</name>
        <dbReference type="ChEBI" id="CHEBI:37565"/>
    </ligand>
</feature>
<dbReference type="GO" id="GO:0005525">
    <property type="term" value="F:GTP binding"/>
    <property type="evidence" value="ECO:0007669"/>
    <property type="project" value="UniProtKB-KW"/>
</dbReference>
<dbReference type="EC" id="2.7.7.62" evidence="9"/>
<dbReference type="GO" id="GO:0009236">
    <property type="term" value="P:cobalamin biosynthetic process"/>
    <property type="evidence" value="ECO:0007669"/>
    <property type="project" value="UniProtKB-UniPathway"/>
</dbReference>
<evidence type="ECO:0000256" key="5">
    <source>
        <dbReference type="ARBA" id="ARBA00004692"/>
    </source>
</evidence>
<dbReference type="EC" id="2.7.1.156" evidence="8"/>
<dbReference type="PIRSF" id="PIRSF006135">
    <property type="entry name" value="CobU"/>
    <property type="match status" value="1"/>
</dbReference>
<comment type="similarity">
    <text evidence="7">Belongs to the CobU/CobP family.</text>
</comment>
<evidence type="ECO:0000256" key="2">
    <source>
        <dbReference type="ARBA" id="ARBA00000711"/>
    </source>
</evidence>
<dbReference type="AlphaFoldDB" id="A0A174GX55"/>
<keyword evidence="14" id="KW-0067">ATP-binding</keyword>
<dbReference type="EMBL" id="CYZE01000009">
    <property type="protein sequence ID" value="CUO65708.1"/>
    <property type="molecule type" value="Genomic_DNA"/>
</dbReference>
<evidence type="ECO:0000256" key="8">
    <source>
        <dbReference type="ARBA" id="ARBA00012016"/>
    </source>
</evidence>
<reference evidence="20 21" key="1">
    <citation type="submission" date="2015-09" db="EMBL/GenBank/DDBJ databases">
        <authorList>
            <consortium name="Pathogen Informatics"/>
        </authorList>
    </citation>
    <scope>NUCLEOTIDE SEQUENCE [LARGE SCALE GENOMIC DNA]</scope>
    <source>
        <strain evidence="20 21">2789STDY5608850</strain>
    </source>
</reference>
<evidence type="ECO:0000313" key="21">
    <source>
        <dbReference type="Proteomes" id="UP000095651"/>
    </source>
</evidence>
<comment type="pathway">
    <text evidence="5">Cofactor biosynthesis; adenosylcobalamin biosynthesis; adenosylcobalamin from cob(II)yrinate a,c-diamide: step 6/7.</text>
</comment>
<evidence type="ECO:0000256" key="7">
    <source>
        <dbReference type="ARBA" id="ARBA00007490"/>
    </source>
</evidence>
<protein>
    <recommendedName>
        <fullName evidence="16">Adenosylcobinamide kinase</fullName>
        <ecNumber evidence="8">2.7.1.156</ecNumber>
        <ecNumber evidence="9">2.7.7.62</ecNumber>
    </recommendedName>
    <alternativeName>
        <fullName evidence="17">Adenosylcobinamide-phosphate guanylyltransferase</fullName>
    </alternativeName>
</protein>
<comment type="catalytic activity">
    <reaction evidence="2">
        <text>adenosylcob(III)inamide phosphate + GTP + H(+) = adenosylcob(III)inamide-GDP + diphosphate</text>
        <dbReference type="Rhea" id="RHEA:22712"/>
        <dbReference type="ChEBI" id="CHEBI:15378"/>
        <dbReference type="ChEBI" id="CHEBI:33019"/>
        <dbReference type="ChEBI" id="CHEBI:37565"/>
        <dbReference type="ChEBI" id="CHEBI:58502"/>
        <dbReference type="ChEBI" id="CHEBI:60487"/>
        <dbReference type="EC" id="2.7.7.62"/>
    </reaction>
</comment>
<keyword evidence="15 19" id="KW-0342">GTP-binding</keyword>
<evidence type="ECO:0000256" key="11">
    <source>
        <dbReference type="ARBA" id="ARBA00022679"/>
    </source>
</evidence>
<evidence type="ECO:0000313" key="20">
    <source>
        <dbReference type="EMBL" id="CUO65708.1"/>
    </source>
</evidence>
<evidence type="ECO:0000256" key="16">
    <source>
        <dbReference type="ARBA" id="ARBA00029570"/>
    </source>
</evidence>
<keyword evidence="10" id="KW-0169">Cobalamin biosynthesis</keyword>
<comment type="catalytic activity">
    <reaction evidence="1">
        <text>adenosylcob(III)inamide + ATP = adenosylcob(III)inamide phosphate + ADP + H(+)</text>
        <dbReference type="Rhea" id="RHEA:15769"/>
        <dbReference type="ChEBI" id="CHEBI:2480"/>
        <dbReference type="ChEBI" id="CHEBI:15378"/>
        <dbReference type="ChEBI" id="CHEBI:30616"/>
        <dbReference type="ChEBI" id="CHEBI:58502"/>
        <dbReference type="ChEBI" id="CHEBI:456216"/>
        <dbReference type="EC" id="2.7.1.156"/>
    </reaction>
</comment>
<dbReference type="SUPFAM" id="SSF52540">
    <property type="entry name" value="P-loop containing nucleoside triphosphate hydrolases"/>
    <property type="match status" value="1"/>
</dbReference>
<evidence type="ECO:0000256" key="4">
    <source>
        <dbReference type="ARBA" id="ARBA00003889"/>
    </source>
</evidence>